<dbReference type="Gramene" id="Os08t0448050-00">
    <property type="protein sequence ID" value="Os08t0448050-00"/>
    <property type="gene ID" value="Os08g0448050"/>
</dbReference>
<feature type="compositionally biased region" description="Basic residues" evidence="1">
    <location>
        <begin position="201"/>
        <end position="211"/>
    </location>
</feature>
<dbReference type="EMBL" id="AP014964">
    <property type="protein sequence ID" value="BAT05683.1"/>
    <property type="molecule type" value="Genomic_DNA"/>
</dbReference>
<reference evidence="2 3" key="3">
    <citation type="journal article" date="2013" name="Rice">
        <title>Improvement of the Oryza sativa Nipponbare reference genome using next generation sequence and optical map data.</title>
        <authorList>
            <person name="Kawahara Y."/>
            <person name="de la Bastide M."/>
            <person name="Hamilton J.P."/>
            <person name="Kanamori H."/>
            <person name="McCombie W.R."/>
            <person name="Ouyang S."/>
            <person name="Schwartz D.C."/>
            <person name="Tanaka T."/>
            <person name="Wu J."/>
            <person name="Zhou S."/>
            <person name="Childs K.L."/>
            <person name="Davidson R.M."/>
            <person name="Lin H."/>
            <person name="Quesada-Ocampo L."/>
            <person name="Vaillancourt B."/>
            <person name="Sakai H."/>
            <person name="Lee S.S."/>
            <person name="Kim J."/>
            <person name="Numa H."/>
            <person name="Itoh T."/>
            <person name="Buell C.R."/>
            <person name="Matsumoto T."/>
        </authorList>
    </citation>
    <scope>NUCLEOTIDE SEQUENCE [LARGE SCALE GENOMIC DNA]</scope>
    <source>
        <strain evidence="3">cv. Nipponbare</strain>
    </source>
</reference>
<dbReference type="AlphaFoldDB" id="A0A0P0XGJ7"/>
<accession>A0A0P0XGJ7</accession>
<name>A0A0P0XGJ7_ORYSJ</name>
<dbReference type="FunCoup" id="A0A0P0XGJ7">
    <property type="interactions" value="35"/>
</dbReference>
<feature type="region of interest" description="Disordered" evidence="1">
    <location>
        <begin position="128"/>
        <end position="232"/>
    </location>
</feature>
<dbReference type="Proteomes" id="UP000059680">
    <property type="component" value="Chromosome 8"/>
</dbReference>
<dbReference type="STRING" id="39947.A0A0P0XGJ7"/>
<evidence type="ECO:0000256" key="1">
    <source>
        <dbReference type="SAM" id="MobiDB-lite"/>
    </source>
</evidence>
<evidence type="ECO:0000313" key="3">
    <source>
        <dbReference type="Proteomes" id="UP000059680"/>
    </source>
</evidence>
<evidence type="ECO:0000313" key="2">
    <source>
        <dbReference type="EMBL" id="BAT05683.1"/>
    </source>
</evidence>
<sequence>YLSEDGVGELGVDDVLKLLAHGGGAGDDHADGGEVVAVEGVALGHLDDDGRDERRDGDAVALHQLQHLDGVEPLHDHDGGAGAHPAEEDGVEGVDVEHGEHAEHHVVLPEVEVRVLAVDELRHAGHQPAVRQHHPLGEPRRARRVGQRHGVVGDVDGDLRQRRAVGGGEARERRAPLGAAPGGDDGHAREAAHLGDERRLGDHHRRAGRRHLLGDLRRGVQRVGRGGDRPEP</sequence>
<proteinExistence type="predicted"/>
<dbReference type="InParanoid" id="A0A0P0XGJ7"/>
<feature type="non-terminal residue" evidence="2">
    <location>
        <position position="1"/>
    </location>
</feature>
<reference evidence="2 3" key="2">
    <citation type="journal article" date="2013" name="Plant Cell Physiol.">
        <title>Rice Annotation Project Database (RAP-DB): an integrative and interactive database for rice genomics.</title>
        <authorList>
            <person name="Sakai H."/>
            <person name="Lee S.S."/>
            <person name="Tanaka T."/>
            <person name="Numa H."/>
            <person name="Kim J."/>
            <person name="Kawahara Y."/>
            <person name="Wakimoto H."/>
            <person name="Yang C.C."/>
            <person name="Iwamoto M."/>
            <person name="Abe T."/>
            <person name="Yamada Y."/>
            <person name="Muto A."/>
            <person name="Inokuchi H."/>
            <person name="Ikemura T."/>
            <person name="Matsumoto T."/>
            <person name="Sasaki T."/>
            <person name="Itoh T."/>
        </authorList>
    </citation>
    <scope>NUCLEOTIDE SEQUENCE [LARGE SCALE GENOMIC DNA]</scope>
    <source>
        <strain evidence="3">cv. Nipponbare</strain>
    </source>
</reference>
<dbReference type="PaxDb" id="39947-A0A0P0XGJ7"/>
<reference evidence="3" key="1">
    <citation type="journal article" date="2005" name="Nature">
        <title>The map-based sequence of the rice genome.</title>
        <authorList>
            <consortium name="International rice genome sequencing project (IRGSP)"/>
            <person name="Matsumoto T."/>
            <person name="Wu J."/>
            <person name="Kanamori H."/>
            <person name="Katayose Y."/>
            <person name="Fujisawa M."/>
            <person name="Namiki N."/>
            <person name="Mizuno H."/>
            <person name="Yamamoto K."/>
            <person name="Antonio B.A."/>
            <person name="Baba T."/>
            <person name="Sakata K."/>
            <person name="Nagamura Y."/>
            <person name="Aoki H."/>
            <person name="Arikawa K."/>
            <person name="Arita K."/>
            <person name="Bito T."/>
            <person name="Chiden Y."/>
            <person name="Fujitsuka N."/>
            <person name="Fukunaka R."/>
            <person name="Hamada M."/>
            <person name="Harada C."/>
            <person name="Hayashi A."/>
            <person name="Hijishita S."/>
            <person name="Honda M."/>
            <person name="Hosokawa S."/>
            <person name="Ichikawa Y."/>
            <person name="Idonuma A."/>
            <person name="Iijima M."/>
            <person name="Ikeda M."/>
            <person name="Ikeno M."/>
            <person name="Ito K."/>
            <person name="Ito S."/>
            <person name="Ito T."/>
            <person name="Ito Y."/>
            <person name="Ito Y."/>
            <person name="Iwabuchi A."/>
            <person name="Kamiya K."/>
            <person name="Karasawa W."/>
            <person name="Kurita K."/>
            <person name="Katagiri S."/>
            <person name="Kikuta A."/>
            <person name="Kobayashi H."/>
            <person name="Kobayashi N."/>
            <person name="Machita K."/>
            <person name="Maehara T."/>
            <person name="Masukawa M."/>
            <person name="Mizubayashi T."/>
            <person name="Mukai Y."/>
            <person name="Nagasaki H."/>
            <person name="Nagata Y."/>
            <person name="Naito S."/>
            <person name="Nakashima M."/>
            <person name="Nakama Y."/>
            <person name="Nakamichi Y."/>
            <person name="Nakamura M."/>
            <person name="Meguro A."/>
            <person name="Negishi M."/>
            <person name="Ohta I."/>
            <person name="Ohta T."/>
            <person name="Okamoto M."/>
            <person name="Ono N."/>
            <person name="Saji S."/>
            <person name="Sakaguchi M."/>
            <person name="Sakai K."/>
            <person name="Shibata M."/>
            <person name="Shimokawa T."/>
            <person name="Song J."/>
            <person name="Takazaki Y."/>
            <person name="Terasawa K."/>
            <person name="Tsugane M."/>
            <person name="Tsuji K."/>
            <person name="Ueda S."/>
            <person name="Waki K."/>
            <person name="Yamagata H."/>
            <person name="Yamamoto M."/>
            <person name="Yamamoto S."/>
            <person name="Yamane H."/>
            <person name="Yoshiki S."/>
            <person name="Yoshihara R."/>
            <person name="Yukawa K."/>
            <person name="Zhong H."/>
            <person name="Yano M."/>
            <person name="Yuan Q."/>
            <person name="Ouyang S."/>
            <person name="Liu J."/>
            <person name="Jones K.M."/>
            <person name="Gansberger K."/>
            <person name="Moffat K."/>
            <person name="Hill J."/>
            <person name="Bera J."/>
            <person name="Fadrosh D."/>
            <person name="Jin S."/>
            <person name="Johri S."/>
            <person name="Kim M."/>
            <person name="Overton L."/>
            <person name="Reardon M."/>
            <person name="Tsitrin T."/>
            <person name="Vuong H."/>
            <person name="Weaver B."/>
            <person name="Ciecko A."/>
            <person name="Tallon L."/>
            <person name="Jackson J."/>
            <person name="Pai G."/>
            <person name="Aken S.V."/>
            <person name="Utterback T."/>
            <person name="Reidmuller S."/>
            <person name="Feldblyum T."/>
            <person name="Hsiao J."/>
            <person name="Zismann V."/>
            <person name="Iobst S."/>
            <person name="de Vazeille A.R."/>
            <person name="Buell C.R."/>
            <person name="Ying K."/>
            <person name="Li Y."/>
            <person name="Lu T."/>
            <person name="Huang Y."/>
            <person name="Zhao Q."/>
            <person name="Feng Q."/>
            <person name="Zhang L."/>
            <person name="Zhu J."/>
            <person name="Weng Q."/>
            <person name="Mu J."/>
            <person name="Lu Y."/>
            <person name="Fan D."/>
            <person name="Liu Y."/>
            <person name="Guan J."/>
            <person name="Zhang Y."/>
            <person name="Yu S."/>
            <person name="Liu X."/>
            <person name="Zhang Y."/>
            <person name="Hong G."/>
            <person name="Han B."/>
            <person name="Choisne N."/>
            <person name="Demange N."/>
            <person name="Orjeda G."/>
            <person name="Samain S."/>
            <person name="Cattolico L."/>
            <person name="Pelletier E."/>
            <person name="Couloux A."/>
            <person name="Segurens B."/>
            <person name="Wincker P."/>
            <person name="D'Hont A."/>
            <person name="Scarpelli C."/>
            <person name="Weissenbach J."/>
            <person name="Salanoubat M."/>
            <person name="Quetier F."/>
            <person name="Yu Y."/>
            <person name="Kim H.R."/>
            <person name="Rambo T."/>
            <person name="Currie J."/>
            <person name="Collura K."/>
            <person name="Luo M."/>
            <person name="Yang T."/>
            <person name="Ammiraju J.S.S."/>
            <person name="Engler F."/>
            <person name="Soderlund C."/>
            <person name="Wing R.A."/>
            <person name="Palmer L.E."/>
            <person name="de la Bastide M."/>
            <person name="Spiegel L."/>
            <person name="Nascimento L."/>
            <person name="Zutavern T."/>
            <person name="O'Shaughnessy A."/>
            <person name="Dike S."/>
            <person name="Dedhia N."/>
            <person name="Preston R."/>
            <person name="Balija V."/>
            <person name="McCombie W.R."/>
            <person name="Chow T."/>
            <person name="Chen H."/>
            <person name="Chung M."/>
            <person name="Chen C."/>
            <person name="Shaw J."/>
            <person name="Wu H."/>
            <person name="Hsiao K."/>
            <person name="Chao Y."/>
            <person name="Chu M."/>
            <person name="Cheng C."/>
            <person name="Hour A."/>
            <person name="Lee P."/>
            <person name="Lin S."/>
            <person name="Lin Y."/>
            <person name="Liou J."/>
            <person name="Liu S."/>
            <person name="Hsing Y."/>
            <person name="Raghuvanshi S."/>
            <person name="Mohanty A."/>
            <person name="Bharti A.K."/>
            <person name="Gaur A."/>
            <person name="Gupta V."/>
            <person name="Kumar D."/>
            <person name="Ravi V."/>
            <person name="Vij S."/>
            <person name="Kapur A."/>
            <person name="Khurana P."/>
            <person name="Khurana P."/>
            <person name="Khurana J.P."/>
            <person name="Tyagi A.K."/>
            <person name="Gaikwad K."/>
            <person name="Singh A."/>
            <person name="Dalal V."/>
            <person name="Srivastava S."/>
            <person name="Dixit A."/>
            <person name="Pal A.K."/>
            <person name="Ghazi I.A."/>
            <person name="Yadav M."/>
            <person name="Pandit A."/>
            <person name="Bhargava A."/>
            <person name="Sureshbabu K."/>
            <person name="Batra K."/>
            <person name="Sharma T.R."/>
            <person name="Mohapatra T."/>
            <person name="Singh N.K."/>
            <person name="Messing J."/>
            <person name="Nelson A.B."/>
            <person name="Fuks G."/>
            <person name="Kavchok S."/>
            <person name="Keizer G."/>
            <person name="Linton E."/>
            <person name="Llaca V."/>
            <person name="Song R."/>
            <person name="Tanyolac B."/>
            <person name="Young S."/>
            <person name="Ho-Il K."/>
            <person name="Hahn J.H."/>
            <person name="Sangsakoo G."/>
            <person name="Vanavichit A."/>
            <person name="de Mattos Luiz.A.T."/>
            <person name="Zimmer P.D."/>
            <person name="Malone G."/>
            <person name="Dellagostin O."/>
            <person name="de Oliveira A.C."/>
            <person name="Bevan M."/>
            <person name="Bancroft I."/>
            <person name="Minx P."/>
            <person name="Cordum H."/>
            <person name="Wilson R."/>
            <person name="Cheng Z."/>
            <person name="Jin W."/>
            <person name="Jiang J."/>
            <person name="Leong S.A."/>
            <person name="Iwama H."/>
            <person name="Gojobori T."/>
            <person name="Itoh T."/>
            <person name="Niimura Y."/>
            <person name="Fujii Y."/>
            <person name="Habara T."/>
            <person name="Sakai H."/>
            <person name="Sato Y."/>
            <person name="Wilson G."/>
            <person name="Kumar K."/>
            <person name="McCouch S."/>
            <person name="Juretic N."/>
            <person name="Hoen D."/>
            <person name="Wright S."/>
            <person name="Bruskiewich R."/>
            <person name="Bureau T."/>
            <person name="Miyao A."/>
            <person name="Hirochika H."/>
            <person name="Nishikawa T."/>
            <person name="Kadowaki K."/>
            <person name="Sugiura M."/>
            <person name="Burr B."/>
            <person name="Sasaki T."/>
        </authorList>
    </citation>
    <scope>NUCLEOTIDE SEQUENCE [LARGE SCALE GENOMIC DNA]</scope>
    <source>
        <strain evidence="3">cv. Nipponbare</strain>
    </source>
</reference>
<keyword evidence="3" id="KW-1185">Reference proteome</keyword>
<protein>
    <submittedName>
        <fullName evidence="2">Os08g0448050 protein</fullName>
    </submittedName>
</protein>
<feature type="compositionally biased region" description="Basic and acidic residues" evidence="1">
    <location>
        <begin position="184"/>
        <end position="200"/>
    </location>
</feature>
<gene>
    <name evidence="2" type="ordered locus">Os08g0448050</name>
    <name evidence="2" type="ORF">OSNPB_080448050</name>
</gene>
<organism evidence="2 3">
    <name type="scientific">Oryza sativa subsp. japonica</name>
    <name type="common">Rice</name>
    <dbReference type="NCBI Taxonomy" id="39947"/>
    <lineage>
        <taxon>Eukaryota</taxon>
        <taxon>Viridiplantae</taxon>
        <taxon>Streptophyta</taxon>
        <taxon>Embryophyta</taxon>
        <taxon>Tracheophyta</taxon>
        <taxon>Spermatophyta</taxon>
        <taxon>Magnoliopsida</taxon>
        <taxon>Liliopsida</taxon>
        <taxon>Poales</taxon>
        <taxon>Poaceae</taxon>
        <taxon>BOP clade</taxon>
        <taxon>Oryzoideae</taxon>
        <taxon>Oryzeae</taxon>
        <taxon>Oryzinae</taxon>
        <taxon>Oryza</taxon>
        <taxon>Oryza sativa</taxon>
    </lineage>
</organism>